<organism evidence="1 2">
    <name type="scientific">Paenibacillus rhizoplanae</name>
    <dbReference type="NCBI Taxonomy" id="1917181"/>
    <lineage>
        <taxon>Bacteria</taxon>
        <taxon>Bacillati</taxon>
        <taxon>Bacillota</taxon>
        <taxon>Bacilli</taxon>
        <taxon>Bacillales</taxon>
        <taxon>Paenibacillaceae</taxon>
        <taxon>Paenibacillus</taxon>
    </lineage>
</organism>
<proteinExistence type="predicted"/>
<dbReference type="InterPro" id="IPR015045">
    <property type="entry name" value="MPT-1-like_LmxM"/>
</dbReference>
<dbReference type="PANTHER" id="PTHR37036">
    <property type="match status" value="1"/>
</dbReference>
<evidence type="ECO:0000313" key="1">
    <source>
        <dbReference type="EMBL" id="MFD2409238.1"/>
    </source>
</evidence>
<accession>A0ABW5F2E9</accession>
<reference evidence="2" key="1">
    <citation type="journal article" date="2019" name="Int. J. Syst. Evol. Microbiol.">
        <title>The Global Catalogue of Microorganisms (GCM) 10K type strain sequencing project: providing services to taxonomists for standard genome sequencing and annotation.</title>
        <authorList>
            <consortium name="The Broad Institute Genomics Platform"/>
            <consortium name="The Broad Institute Genome Sequencing Center for Infectious Disease"/>
            <person name="Wu L."/>
            <person name="Ma J."/>
        </authorList>
    </citation>
    <scope>NUCLEOTIDE SEQUENCE [LARGE SCALE GENOMIC DNA]</scope>
    <source>
        <strain evidence="2">CCM 8725</strain>
    </source>
</reference>
<sequence>MTRSPAKTATCNELLDTFYANLRTVHVEKLVFSGVGGRDVYNITAPFLHDGEEVILGRVEERDSEFSQVFFFTSGEDGVWVPRAHTHTYNLQDPCVTRIKGELIVGGVEVITAGDNPPKIVSWVTQFYRGYRIDSLHHFASGPELMKDIRLIELQDGRIGVLTRPQGERGGRGQIGFTIIDSLEELHEQTFLEAEVLQHQFVPEEWGGANEAHLLRNGHIGVLGHIACFDRMEKKHYYSMVFSLNPDTLETTPVKIIAARSDFPIGPGKRPDLQDVIFSGGLVRGAEGRAVLSVGVSDAEAYRIEIPDPFVEYEV</sequence>
<keyword evidence="2" id="KW-1185">Reference proteome</keyword>
<evidence type="ECO:0000313" key="2">
    <source>
        <dbReference type="Proteomes" id="UP001597448"/>
    </source>
</evidence>
<dbReference type="InterPro" id="IPR023296">
    <property type="entry name" value="Glyco_hydro_beta-prop_sf"/>
</dbReference>
<dbReference type="Gene3D" id="2.115.10.20">
    <property type="entry name" value="Glycosyl hydrolase domain, family 43"/>
    <property type="match status" value="1"/>
</dbReference>
<dbReference type="RefSeq" id="WP_209992865.1">
    <property type="nucleotide sequence ID" value="NZ_JBHSVQ010000001.1"/>
</dbReference>
<dbReference type="Pfam" id="PF08950">
    <property type="entry name" value="DUF1861"/>
    <property type="match status" value="1"/>
</dbReference>
<dbReference type="EMBL" id="JBHUKY010000013">
    <property type="protein sequence ID" value="MFD2409238.1"/>
    <property type="molecule type" value="Genomic_DNA"/>
</dbReference>
<dbReference type="PANTHER" id="PTHR37036:SF2">
    <property type="entry name" value="DUF1861 FAMILY PROTEIN"/>
    <property type="match status" value="1"/>
</dbReference>
<protein>
    <submittedName>
        <fullName evidence="1">DUF1861 family protein</fullName>
    </submittedName>
</protein>
<name>A0ABW5F2E9_9BACL</name>
<dbReference type="SUPFAM" id="SSF75005">
    <property type="entry name" value="Arabinanase/levansucrase/invertase"/>
    <property type="match status" value="1"/>
</dbReference>
<gene>
    <name evidence="1" type="ORF">ACFSX3_05125</name>
</gene>
<comment type="caution">
    <text evidence="1">The sequence shown here is derived from an EMBL/GenBank/DDBJ whole genome shotgun (WGS) entry which is preliminary data.</text>
</comment>
<dbReference type="Proteomes" id="UP001597448">
    <property type="component" value="Unassembled WGS sequence"/>
</dbReference>